<dbReference type="OrthoDB" id="7055621at2"/>
<keyword evidence="3" id="KW-1185">Reference proteome</keyword>
<protein>
    <submittedName>
        <fullName evidence="2">Uncharacterized protein</fullName>
    </submittedName>
</protein>
<proteinExistence type="predicted"/>
<dbReference type="RefSeq" id="WP_139224990.1">
    <property type="nucleotide sequence ID" value="NZ_FOVF01000018.1"/>
</dbReference>
<sequence length="526" mass="56544">MRLRNVLLLAVVVLAGGALALEFAARSAALRVARALAPRAVLTYDSAGIALDGSVRLREPRLEVRQGRWQGELKARSADLRGSGRFWLVGQSLSRDPDPPSDLSLVVHGLTINGSDGGNGVGSWLGTPDLALFENQGCGSDNLGEKDRARMGIAASPRVDRFEYHHDAASKTIELMFELDSPNVANWQGYAEFSAFDPGRWSDSAARHELRLVRAGLSYRDPGYLSRRNTFCAQWLGVSSTEFVDRHVEAVRSFLVSRGINPSAEVLALYQRLVTRGGALNLASIPEASWVPAELEAYPRQLLLRQLNITARLDDAPPIMLRLAFAEPEIPLYVVKSADRLASAAVPELALGPGAEVAAVAAAPTPPRPATETVEPPGPEAATEPVVAKTVSAAPAPGPPPAYPEPRAENDEAKPARLDSSGKVIASAPPPPPDSTLALVWEPGVIERLPPAQTKQPEYEVVTVASLGRYIGKRFQLVTVNGKRVEGEIDSVEPDRIVLLVQVGRGSAKLNVPVSNIREARLLRPR</sequence>
<evidence type="ECO:0000256" key="1">
    <source>
        <dbReference type="SAM" id="MobiDB-lite"/>
    </source>
</evidence>
<feature type="region of interest" description="Disordered" evidence="1">
    <location>
        <begin position="363"/>
        <end position="417"/>
    </location>
</feature>
<gene>
    <name evidence="2" type="ORF">SAMN05216289_11832</name>
</gene>
<feature type="compositionally biased region" description="Basic and acidic residues" evidence="1">
    <location>
        <begin position="406"/>
        <end position="417"/>
    </location>
</feature>
<dbReference type="STRING" id="578942.SAMN05216289_11832"/>
<organism evidence="2 3">
    <name type="scientific">Dokdonella immobilis</name>
    <dbReference type="NCBI Taxonomy" id="578942"/>
    <lineage>
        <taxon>Bacteria</taxon>
        <taxon>Pseudomonadati</taxon>
        <taxon>Pseudomonadota</taxon>
        <taxon>Gammaproteobacteria</taxon>
        <taxon>Lysobacterales</taxon>
        <taxon>Rhodanobacteraceae</taxon>
        <taxon>Dokdonella</taxon>
    </lineage>
</organism>
<evidence type="ECO:0000313" key="3">
    <source>
        <dbReference type="Proteomes" id="UP000198575"/>
    </source>
</evidence>
<evidence type="ECO:0000313" key="2">
    <source>
        <dbReference type="EMBL" id="SFN38685.1"/>
    </source>
</evidence>
<dbReference type="Proteomes" id="UP000198575">
    <property type="component" value="Unassembled WGS sequence"/>
</dbReference>
<name>A0A1I4YKV0_9GAMM</name>
<reference evidence="2 3" key="1">
    <citation type="submission" date="2016-10" db="EMBL/GenBank/DDBJ databases">
        <authorList>
            <person name="de Groot N.N."/>
        </authorList>
    </citation>
    <scope>NUCLEOTIDE SEQUENCE [LARGE SCALE GENOMIC DNA]</scope>
    <source>
        <strain evidence="2 3">CGMCC 1.7659</strain>
    </source>
</reference>
<dbReference type="AlphaFoldDB" id="A0A1I4YKV0"/>
<dbReference type="EMBL" id="FOVF01000018">
    <property type="protein sequence ID" value="SFN38685.1"/>
    <property type="molecule type" value="Genomic_DNA"/>
</dbReference>
<accession>A0A1I4YKV0</accession>